<sequence length="144" mass="14687">MIDHGHNGFEIPPGPLAGWGADTALLGQLVGAAFDECPSCPEALLALVGESAPTTAQLVERACAAVIDTLGGIPVDLADVANVDSPVPIGFRRLALTVAERGGPAELAAQSEGLSVADRHAAARTATAVFVSEIRAGNQQLRRV</sequence>
<evidence type="ECO:0000313" key="1">
    <source>
        <dbReference type="EMBL" id="BCK59431.1"/>
    </source>
</evidence>
<dbReference type="KEGG" id="nwl:NWFMUON74_72030"/>
<organism evidence="1 2">
    <name type="scientific">Nocardia wallacei</name>
    <dbReference type="NCBI Taxonomy" id="480035"/>
    <lineage>
        <taxon>Bacteria</taxon>
        <taxon>Bacillati</taxon>
        <taxon>Actinomycetota</taxon>
        <taxon>Actinomycetes</taxon>
        <taxon>Mycobacteriales</taxon>
        <taxon>Nocardiaceae</taxon>
        <taxon>Nocardia</taxon>
    </lineage>
</organism>
<dbReference type="GeneID" id="80351569"/>
<geneLocation type="plasmid" evidence="1 2">
    <name>pFMUON74</name>
</geneLocation>
<dbReference type="RefSeq" id="WP_187689638.1">
    <property type="nucleotide sequence ID" value="NZ_AP023397.1"/>
</dbReference>
<protein>
    <submittedName>
        <fullName evidence="1">Uncharacterized protein</fullName>
    </submittedName>
</protein>
<dbReference type="AlphaFoldDB" id="A0A7G1KX86"/>
<dbReference type="Proteomes" id="UP000516173">
    <property type="component" value="Plasmid pFMUON74"/>
</dbReference>
<accession>A0A7G1KX86</accession>
<evidence type="ECO:0000313" key="2">
    <source>
        <dbReference type="Proteomes" id="UP000516173"/>
    </source>
</evidence>
<dbReference type="EMBL" id="AP023397">
    <property type="protein sequence ID" value="BCK59431.1"/>
    <property type="molecule type" value="Genomic_DNA"/>
</dbReference>
<gene>
    <name evidence="1" type="ORF">NWFMUON74_72030</name>
</gene>
<keyword evidence="2" id="KW-1185">Reference proteome</keyword>
<keyword evidence="1" id="KW-0614">Plasmid</keyword>
<name>A0A7G1KX86_9NOCA</name>
<reference evidence="1 2" key="1">
    <citation type="submission" date="2020-08" db="EMBL/GenBank/DDBJ databases">
        <title>Genome Sequencing of Nocardia wallacei strain FMUON74 and assembly.</title>
        <authorList>
            <person name="Toyokawa M."/>
            <person name="Uesaka K."/>
        </authorList>
    </citation>
    <scope>NUCLEOTIDE SEQUENCE [LARGE SCALE GENOMIC DNA]</scope>
    <source>
        <strain evidence="1 2">FMUON74</strain>
        <plasmid evidence="1 2">pFMUON74</plasmid>
    </source>
</reference>
<proteinExistence type="predicted"/>